<evidence type="ECO:0000256" key="1">
    <source>
        <dbReference type="ARBA" id="ARBA00007819"/>
    </source>
</evidence>
<dbReference type="InterPro" id="IPR036716">
    <property type="entry name" value="Pest_crys_N_sf"/>
</dbReference>
<proteinExistence type="inferred from homology"/>
<evidence type="ECO:0000313" key="5">
    <source>
        <dbReference type="EMBL" id="BAU87910.1"/>
    </source>
</evidence>
<dbReference type="AlphaFoldDB" id="A0A160P9Z4"/>
<keyword evidence="6" id="KW-1185">Reference proteome</keyword>
<name>A0A160P9Z4_STRLU</name>
<organism evidence="5 6">
    <name type="scientific">Streptomyces laurentii</name>
    <dbReference type="NCBI Taxonomy" id="39478"/>
    <lineage>
        <taxon>Bacteria</taxon>
        <taxon>Bacillati</taxon>
        <taxon>Actinomycetota</taxon>
        <taxon>Actinomycetes</taxon>
        <taxon>Kitasatosporales</taxon>
        <taxon>Streptomycetaceae</taxon>
        <taxon>Streptomyces</taxon>
    </lineage>
</organism>
<protein>
    <submittedName>
        <fullName evidence="5">Uncharacterized protein</fullName>
    </submittedName>
</protein>
<evidence type="ECO:0000256" key="3">
    <source>
        <dbReference type="ARBA" id="ARBA00022969"/>
    </source>
</evidence>
<dbReference type="Gene3D" id="1.20.190.10">
    <property type="entry name" value="Pesticidal crystal protein, N-terminal domain"/>
    <property type="match status" value="1"/>
</dbReference>
<evidence type="ECO:0000256" key="4">
    <source>
        <dbReference type="ARBA" id="ARBA00023026"/>
    </source>
</evidence>
<keyword evidence="3" id="KW-0749">Sporulation</keyword>
<evidence type="ECO:0000313" key="6">
    <source>
        <dbReference type="Proteomes" id="UP000217676"/>
    </source>
</evidence>
<reference evidence="5 6" key="1">
    <citation type="journal article" date="2016" name="Genome Announc.">
        <title>Complete Genome Sequence of Thiostrepton-Producing Streptomyces laurentii ATCC 31255.</title>
        <authorList>
            <person name="Doi K."/>
            <person name="Fujino Y."/>
            <person name="Nagayoshi Y."/>
            <person name="Ohshima T."/>
            <person name="Ogata S."/>
        </authorList>
    </citation>
    <scope>NUCLEOTIDE SEQUENCE [LARGE SCALE GENOMIC DNA]</scope>
    <source>
        <strain evidence="5 6">ATCC 31255</strain>
    </source>
</reference>
<dbReference type="KEGG" id="slau:SLA_7044"/>
<comment type="similarity">
    <text evidence="1">Belongs to the delta endotoxin family.</text>
</comment>
<keyword evidence="4" id="KW-0843">Virulence</keyword>
<evidence type="ECO:0000256" key="2">
    <source>
        <dbReference type="ARBA" id="ARBA00022656"/>
    </source>
</evidence>
<sequence length="454" mass="50182">MAVDILFADLSRARNPRDYMARKLQDFYRTSRATPDEIRALVDRVYVEGDHNNFPLAAPQDLPKLSEGQKKFLDGETALFQKLVDQLSPLIEGEEIRSGSDWATLLKADFHDYPAGTPVLVRETSQATIYYLYHLAQVTRDGRFTYVPNEPEPNEVRANQYEKQARIEALAIALWADLLLSVAKGLLGAVGGKVGSDLLNALFPGSQGIDVKKMLDDFSAIVAEANKVQTVSEQAGQVNGVLISNSEYYIPRKSKSTSKRELYETLLTYHNKLTSVIGTLQSKSAGVDYTKAGLPVCVLAISTHLATYQEMAFQDPNVSDPHESTNVDSIRIAAASNAAWVGAKADEIITDNLNARLAKISDVLNNPVCDGVGSGVVCKSRYFFTDDATGYRSGYYEQSGCKDDAQKRCADARAAYVENVRRQCQADERKKLDWAFESAEHWTSLKETPLPKTS</sequence>
<dbReference type="Proteomes" id="UP000217676">
    <property type="component" value="Chromosome"/>
</dbReference>
<accession>A0A160P9Z4</accession>
<dbReference type="GO" id="GO:0030435">
    <property type="term" value="P:sporulation resulting in formation of a cellular spore"/>
    <property type="evidence" value="ECO:0007669"/>
    <property type="project" value="UniProtKB-KW"/>
</dbReference>
<dbReference type="EMBL" id="AP017424">
    <property type="protein sequence ID" value="BAU87910.1"/>
    <property type="molecule type" value="Genomic_DNA"/>
</dbReference>
<dbReference type="GO" id="GO:0090729">
    <property type="term" value="F:toxin activity"/>
    <property type="evidence" value="ECO:0007669"/>
    <property type="project" value="UniProtKB-KW"/>
</dbReference>
<keyword evidence="2" id="KW-0800">Toxin</keyword>
<gene>
    <name evidence="5" type="ORF">SLA_7044</name>
</gene>